<keyword evidence="1" id="KW-0472">Membrane</keyword>
<organism evidence="2 3">
    <name type="scientific">Aquitalea magnusonii</name>
    <dbReference type="NCBI Taxonomy" id="332411"/>
    <lineage>
        <taxon>Bacteria</taxon>
        <taxon>Pseudomonadati</taxon>
        <taxon>Pseudomonadota</taxon>
        <taxon>Betaproteobacteria</taxon>
        <taxon>Neisseriales</taxon>
        <taxon>Chromobacteriaceae</taxon>
        <taxon>Aquitalea</taxon>
    </lineage>
</organism>
<evidence type="ECO:0000313" key="2">
    <source>
        <dbReference type="EMBL" id="BBF87304.1"/>
    </source>
</evidence>
<keyword evidence="1" id="KW-0812">Transmembrane</keyword>
<dbReference type="OrthoDB" id="8687573at2"/>
<feature type="transmembrane region" description="Helical" evidence="1">
    <location>
        <begin position="42"/>
        <end position="60"/>
    </location>
</feature>
<reference evidence="2 3" key="2">
    <citation type="journal article" date="2017" name="Genome Announc.">
        <title>Draft genome sequence of Aquitalea magnusonii strain H3, a plant growth-promoting bacterium of duckweed Lemna minor.</title>
        <authorList>
            <person name="Ishizawa H."/>
            <person name="Kuroda M."/>
            <person name="Ike M."/>
        </authorList>
    </citation>
    <scope>NUCLEOTIDE SEQUENCE [LARGE SCALE GENOMIC DNA]</scope>
    <source>
        <strain evidence="2 3">H3</strain>
    </source>
</reference>
<evidence type="ECO:0008006" key="4">
    <source>
        <dbReference type="Google" id="ProtNLM"/>
    </source>
</evidence>
<evidence type="ECO:0000256" key="1">
    <source>
        <dbReference type="SAM" id="Phobius"/>
    </source>
</evidence>
<name>A0A3G9GIT9_9NEIS</name>
<evidence type="ECO:0000313" key="3">
    <source>
        <dbReference type="Proteomes" id="UP000198290"/>
    </source>
</evidence>
<keyword evidence="1" id="KW-1133">Transmembrane helix</keyword>
<dbReference type="Pfam" id="PF11137">
    <property type="entry name" value="DUF2909"/>
    <property type="match status" value="1"/>
</dbReference>
<dbReference type="EMBL" id="AP018823">
    <property type="protein sequence ID" value="BBF87304.1"/>
    <property type="molecule type" value="Genomic_DNA"/>
</dbReference>
<reference evidence="3" key="1">
    <citation type="journal article" date="2017" name="Biotechnol. Biofuels">
        <title>Evaluation of environmental bacterial communities as a factor affecting the growth of duckweed Lemna minor.</title>
        <authorList>
            <person name="Ishizawa H."/>
            <person name="Kuroda M."/>
            <person name="Morikawa M."/>
            <person name="Ike M."/>
        </authorList>
    </citation>
    <scope>NUCLEOTIDE SEQUENCE [LARGE SCALE GENOMIC DNA]</scope>
    <source>
        <strain evidence="3">H3</strain>
    </source>
</reference>
<accession>A0A3G9GIT9</accession>
<gene>
    <name evidence="2" type="ORF">DLM_3720</name>
</gene>
<dbReference type="STRING" id="332411.VI06_05525"/>
<proteinExistence type="predicted"/>
<sequence>MKIIILFLLACIVLALFWGLSGLLKADSGSQRLIRSLTLRVGLSVGLFMLLLLGALFGWWRPQQTG</sequence>
<dbReference type="KEGG" id="amah:DLM_3720"/>
<protein>
    <recommendedName>
        <fullName evidence="4">DUF2909 family protein</fullName>
    </recommendedName>
</protein>
<reference evidence="3" key="3">
    <citation type="journal article" date="2017" name="Plant Physiol. Biochem.">
        <title>Differential oxidative and antioxidative response of duckweed Lemna minor toward plant growth promoting/inhibiting bacteria.</title>
        <authorList>
            <person name="Ishizawa H."/>
            <person name="Kuroda M."/>
            <person name="Morikawa M."/>
            <person name="Ike M."/>
        </authorList>
    </citation>
    <scope>NUCLEOTIDE SEQUENCE [LARGE SCALE GENOMIC DNA]</scope>
    <source>
        <strain evidence="3">H3</strain>
    </source>
</reference>
<keyword evidence="3" id="KW-1185">Reference proteome</keyword>
<dbReference type="Proteomes" id="UP000198290">
    <property type="component" value="Chromosome"/>
</dbReference>
<dbReference type="InterPro" id="IPR021313">
    <property type="entry name" value="DUF2909"/>
</dbReference>
<dbReference type="RefSeq" id="WP_089082598.1">
    <property type="nucleotide sequence ID" value="NZ_AP018823.1"/>
</dbReference>
<dbReference type="AlphaFoldDB" id="A0A3G9GIT9"/>